<dbReference type="AlphaFoldDB" id="A0AAV5SPP4"/>
<dbReference type="Proteomes" id="UP001432027">
    <property type="component" value="Unassembled WGS sequence"/>
</dbReference>
<accession>A0AAV5SPP4</accession>
<dbReference type="Pfam" id="PF04969">
    <property type="entry name" value="CS"/>
    <property type="match status" value="1"/>
</dbReference>
<feature type="domain" description="CS" evidence="7">
    <location>
        <begin position="79"/>
        <end position="172"/>
    </location>
</feature>
<dbReference type="GO" id="GO:0015631">
    <property type="term" value="F:tubulin binding"/>
    <property type="evidence" value="ECO:0007669"/>
    <property type="project" value="InterPro"/>
</dbReference>
<protein>
    <recommendedName>
        <fullName evidence="1">Calcyclin-binding protein</fullName>
    </recommendedName>
</protein>
<dbReference type="InterPro" id="IPR008978">
    <property type="entry name" value="HSP20-like_chaperone"/>
</dbReference>
<evidence type="ECO:0000259" key="7">
    <source>
        <dbReference type="PROSITE" id="PS51203"/>
    </source>
</evidence>
<dbReference type="InterPro" id="IPR015120">
    <property type="entry name" value="Siah-Interact_N"/>
</dbReference>
<organism evidence="8 9">
    <name type="scientific">Pristionchus entomophagus</name>
    <dbReference type="NCBI Taxonomy" id="358040"/>
    <lineage>
        <taxon>Eukaryota</taxon>
        <taxon>Metazoa</taxon>
        <taxon>Ecdysozoa</taxon>
        <taxon>Nematoda</taxon>
        <taxon>Chromadorea</taxon>
        <taxon>Rhabditida</taxon>
        <taxon>Rhabditina</taxon>
        <taxon>Diplogasteromorpha</taxon>
        <taxon>Diplogasteroidea</taxon>
        <taxon>Neodiplogasteridae</taxon>
        <taxon>Pristionchus</taxon>
    </lineage>
</organism>
<evidence type="ECO:0000313" key="9">
    <source>
        <dbReference type="Proteomes" id="UP001432027"/>
    </source>
</evidence>
<dbReference type="EMBL" id="BTSX01000001">
    <property type="protein sequence ID" value="GMS82065.1"/>
    <property type="molecule type" value="Genomic_DNA"/>
</dbReference>
<evidence type="ECO:0000256" key="1">
    <source>
        <dbReference type="ARBA" id="ARBA00015702"/>
    </source>
</evidence>
<evidence type="ECO:0000259" key="6">
    <source>
        <dbReference type="PROSITE" id="PS51048"/>
    </source>
</evidence>
<dbReference type="GO" id="GO:0031625">
    <property type="term" value="F:ubiquitin protein ligase binding"/>
    <property type="evidence" value="ECO:0007669"/>
    <property type="project" value="InterPro"/>
</dbReference>
<dbReference type="PROSITE" id="PS51203">
    <property type="entry name" value="CS"/>
    <property type="match status" value="1"/>
</dbReference>
<evidence type="ECO:0000256" key="2">
    <source>
        <dbReference type="ARBA" id="ARBA00022786"/>
    </source>
</evidence>
<dbReference type="InterPro" id="IPR037893">
    <property type="entry name" value="CS_CacyBP"/>
</dbReference>
<evidence type="ECO:0000256" key="5">
    <source>
        <dbReference type="SAM" id="MobiDB-lite"/>
    </source>
</evidence>
<keyword evidence="9" id="KW-1185">Reference proteome</keyword>
<evidence type="ECO:0000313" key="8">
    <source>
        <dbReference type="EMBL" id="GMS82065.1"/>
    </source>
</evidence>
<dbReference type="PANTHER" id="PTHR13164">
    <property type="entry name" value="CALICYLIN BINDING PROTEIN"/>
    <property type="match status" value="1"/>
</dbReference>
<feature type="non-terminal residue" evidence="8">
    <location>
        <position position="1"/>
    </location>
</feature>
<feature type="compositionally biased region" description="Gly residues" evidence="5">
    <location>
        <begin position="232"/>
        <end position="244"/>
    </location>
</feature>
<dbReference type="SUPFAM" id="SSF49764">
    <property type="entry name" value="HSP20-like chaperones"/>
    <property type="match status" value="1"/>
</dbReference>
<dbReference type="InterPro" id="IPR052289">
    <property type="entry name" value="Calcyclin-binding_UBL-bridge"/>
</dbReference>
<dbReference type="InterPro" id="IPR007052">
    <property type="entry name" value="CS_dom"/>
</dbReference>
<dbReference type="GO" id="GO:0005634">
    <property type="term" value="C:nucleus"/>
    <property type="evidence" value="ECO:0007669"/>
    <property type="project" value="TreeGrafter"/>
</dbReference>
<feature type="region of interest" description="Disordered" evidence="5">
    <location>
        <begin position="175"/>
        <end position="196"/>
    </location>
</feature>
<dbReference type="PROSITE" id="PS51048">
    <property type="entry name" value="SGS"/>
    <property type="match status" value="1"/>
</dbReference>
<feature type="domain" description="SGS" evidence="6">
    <location>
        <begin position="156"/>
        <end position="244"/>
    </location>
</feature>
<proteinExistence type="predicted"/>
<keyword evidence="2" id="KW-0833">Ubl conjugation pathway</keyword>
<dbReference type="FunFam" id="2.60.40.790:FF:000040">
    <property type="entry name" value="Calcyclin binding protein"/>
    <property type="match status" value="1"/>
</dbReference>
<reference evidence="8" key="1">
    <citation type="submission" date="2023-10" db="EMBL/GenBank/DDBJ databases">
        <title>Genome assembly of Pristionchus species.</title>
        <authorList>
            <person name="Yoshida K."/>
            <person name="Sommer R.J."/>
        </authorList>
    </citation>
    <scope>NUCLEOTIDE SEQUENCE</scope>
    <source>
        <strain evidence="8">RS0144</strain>
    </source>
</reference>
<feature type="region of interest" description="Disordered" evidence="5">
    <location>
        <begin position="223"/>
        <end position="244"/>
    </location>
</feature>
<gene>
    <name evidence="8" type="ORF">PENTCL1PPCAC_4240</name>
</gene>
<comment type="caution">
    <text evidence="8">The sequence shown here is derived from an EMBL/GenBank/DDBJ whole genome shotgun (WGS) entry which is preliminary data.</text>
</comment>
<dbReference type="PANTHER" id="PTHR13164:SF3">
    <property type="entry name" value="CALCYCLIN-BINDING PROTEIN"/>
    <property type="match status" value="1"/>
</dbReference>
<evidence type="ECO:0000256" key="4">
    <source>
        <dbReference type="ARBA" id="ARBA00025145"/>
    </source>
</evidence>
<keyword evidence="3" id="KW-0007">Acetylation</keyword>
<comment type="function">
    <text evidence="4">May be involved in calcium-dependent ubiquitination and subsequent proteasomal degradation of target proteins. Probably serves as a molecular bridge in ubiquitin E3 complexes. Participates in the ubiquitin-mediated degradation of beta-catenin (CTNNB1).</text>
</comment>
<sequence length="244" mass="27007">SRYHPKTMNAAELRLDLAEWKELLAKATRPCIKIVLEQTVARVVAEVVKAEKAAAAAAASSKPAAGPAPAAKPAVLPTLKISNYGWDESDKFVKLYVTLNGVEKAAKEDVVCEFTPTSFSLSAIVDGKRHEMAMRDLTREINVEASSCKQKTDMLVVMCRKKEEGKKWQFLTKTEKATKEKNGPKMETGDESKDPQESLMGMMKQMYDDGDDEMKRTIRKAWHESQSKKGGMDGLGMGMDGLEM</sequence>
<dbReference type="Pfam" id="PF09032">
    <property type="entry name" value="Siah-Interact_N"/>
    <property type="match status" value="1"/>
</dbReference>
<dbReference type="GO" id="GO:0007507">
    <property type="term" value="P:heart development"/>
    <property type="evidence" value="ECO:0007669"/>
    <property type="project" value="TreeGrafter"/>
</dbReference>
<name>A0AAV5SPP4_9BILA</name>
<dbReference type="CDD" id="cd06468">
    <property type="entry name" value="p23_CacyBP"/>
    <property type="match status" value="1"/>
</dbReference>
<dbReference type="Gene3D" id="2.60.40.790">
    <property type="match status" value="1"/>
</dbReference>
<dbReference type="InterPro" id="IPR007699">
    <property type="entry name" value="SGS_dom"/>
</dbReference>
<evidence type="ECO:0000256" key="3">
    <source>
        <dbReference type="ARBA" id="ARBA00022990"/>
    </source>
</evidence>
<dbReference type="GO" id="GO:0044548">
    <property type="term" value="F:S100 protein binding"/>
    <property type="evidence" value="ECO:0007669"/>
    <property type="project" value="InterPro"/>
</dbReference>